<feature type="signal peptide" evidence="1">
    <location>
        <begin position="1"/>
        <end position="29"/>
    </location>
</feature>
<dbReference type="RefSeq" id="WP_147139657.1">
    <property type="nucleotide sequence ID" value="NZ_BAABIJ010000002.1"/>
</dbReference>
<dbReference type="InterPro" id="IPR036691">
    <property type="entry name" value="Endo/exonu/phosph_ase_sf"/>
</dbReference>
<evidence type="ECO:0000313" key="2">
    <source>
        <dbReference type="EMBL" id="TWJ12493.1"/>
    </source>
</evidence>
<dbReference type="Proteomes" id="UP000321617">
    <property type="component" value="Unassembled WGS sequence"/>
</dbReference>
<evidence type="ECO:0000256" key="1">
    <source>
        <dbReference type="SAM" id="SignalP"/>
    </source>
</evidence>
<evidence type="ECO:0000313" key="3">
    <source>
        <dbReference type="Proteomes" id="UP000321617"/>
    </source>
</evidence>
<protein>
    <recommendedName>
        <fullName evidence="4">Endonuclease/exonuclease/phosphatase family protein</fullName>
    </recommendedName>
</protein>
<name>A0A562V3Q6_9ACTN</name>
<keyword evidence="3" id="KW-1185">Reference proteome</keyword>
<dbReference type="Gene3D" id="3.60.10.10">
    <property type="entry name" value="Endonuclease/exonuclease/phosphatase"/>
    <property type="match status" value="1"/>
</dbReference>
<comment type="caution">
    <text evidence="2">The sequence shown here is derived from an EMBL/GenBank/DDBJ whole genome shotgun (WGS) entry which is preliminary data.</text>
</comment>
<evidence type="ECO:0008006" key="4">
    <source>
        <dbReference type="Google" id="ProtNLM"/>
    </source>
</evidence>
<dbReference type="EMBL" id="VLLL01000006">
    <property type="protein sequence ID" value="TWJ12493.1"/>
    <property type="molecule type" value="Genomic_DNA"/>
</dbReference>
<dbReference type="InterPro" id="IPR006311">
    <property type="entry name" value="TAT_signal"/>
</dbReference>
<dbReference type="AlphaFoldDB" id="A0A562V3Q6"/>
<dbReference type="OrthoDB" id="9796594at2"/>
<dbReference type="PROSITE" id="PS51318">
    <property type="entry name" value="TAT"/>
    <property type="match status" value="1"/>
</dbReference>
<dbReference type="SUPFAM" id="SSF56219">
    <property type="entry name" value="DNase I-like"/>
    <property type="match status" value="1"/>
</dbReference>
<organism evidence="2 3">
    <name type="scientific">Stackebrandtia albiflava</name>
    <dbReference type="NCBI Taxonomy" id="406432"/>
    <lineage>
        <taxon>Bacteria</taxon>
        <taxon>Bacillati</taxon>
        <taxon>Actinomycetota</taxon>
        <taxon>Actinomycetes</taxon>
        <taxon>Glycomycetales</taxon>
        <taxon>Glycomycetaceae</taxon>
        <taxon>Stackebrandtia</taxon>
    </lineage>
</organism>
<feature type="chain" id="PRO_5021891183" description="Endonuclease/exonuclease/phosphatase family protein" evidence="1">
    <location>
        <begin position="30"/>
        <end position="275"/>
    </location>
</feature>
<accession>A0A562V3Q6</accession>
<reference evidence="2 3" key="1">
    <citation type="journal article" date="2013" name="Stand. Genomic Sci.">
        <title>Genomic Encyclopedia of Type Strains, Phase I: The one thousand microbial genomes (KMG-I) project.</title>
        <authorList>
            <person name="Kyrpides N.C."/>
            <person name="Woyke T."/>
            <person name="Eisen J.A."/>
            <person name="Garrity G."/>
            <person name="Lilburn T.G."/>
            <person name="Beck B.J."/>
            <person name="Whitman W.B."/>
            <person name="Hugenholtz P."/>
            <person name="Klenk H.P."/>
        </authorList>
    </citation>
    <scope>NUCLEOTIDE SEQUENCE [LARGE SCALE GENOMIC DNA]</scope>
    <source>
        <strain evidence="2 3">DSM 45044</strain>
    </source>
</reference>
<proteinExistence type="predicted"/>
<gene>
    <name evidence="2" type="ORF">LX16_3251</name>
</gene>
<sequence length="275" mass="31181">MNPMSRRRALALAGGAVLGAAGLAGTAAATDWKRLVVITANIGRNNPGQRERAIRDVRHAVKIDGRLTKPLVGWQEIQGADPDAMEPRWINQYFGSSYRNIFEHHDSPARQIPISVPKDYDVLETRVTFCHGGKAKVSPSRYITQALLAHANDPRLRFVFANTHYVSGAWNGKQDSYEQWRVDSWRTHFRKHRDNVLAYWRGRGLPVIWTGDVNRNPMPLLLPNHEKRAFARGIDQIGWVPGSNGTQIRLRWTKTVPMYVDGHDARVAVLQVRRV</sequence>
<keyword evidence="1" id="KW-0732">Signal</keyword>